<dbReference type="GO" id="GO:0016776">
    <property type="term" value="F:phosphotransferase activity, phosphate group as acceptor"/>
    <property type="evidence" value="ECO:0007669"/>
    <property type="project" value="TreeGrafter"/>
</dbReference>
<name>A0A383DAR7_9ZZZZ</name>
<gene>
    <name evidence="2" type="ORF">METZ01_LOCUS494243</name>
</gene>
<organism evidence="2">
    <name type="scientific">marine metagenome</name>
    <dbReference type="NCBI Taxonomy" id="408172"/>
    <lineage>
        <taxon>unclassified sequences</taxon>
        <taxon>metagenomes</taxon>
        <taxon>ecological metagenomes</taxon>
    </lineage>
</organism>
<dbReference type="EMBL" id="UINC01215617">
    <property type="protein sequence ID" value="SVE41389.1"/>
    <property type="molecule type" value="Genomic_DNA"/>
</dbReference>
<feature type="domain" description="Sulfatase N-terminal" evidence="1">
    <location>
        <begin position="30"/>
        <end position="233"/>
    </location>
</feature>
<protein>
    <recommendedName>
        <fullName evidence="1">Sulfatase N-terminal domain-containing protein</fullName>
    </recommendedName>
</protein>
<dbReference type="InterPro" id="IPR040423">
    <property type="entry name" value="PEA_transferase"/>
</dbReference>
<feature type="non-terminal residue" evidence="2">
    <location>
        <position position="236"/>
    </location>
</feature>
<dbReference type="PANTHER" id="PTHR30443:SF0">
    <property type="entry name" value="PHOSPHOETHANOLAMINE TRANSFERASE EPTA"/>
    <property type="match status" value="1"/>
</dbReference>
<evidence type="ECO:0000259" key="1">
    <source>
        <dbReference type="Pfam" id="PF00884"/>
    </source>
</evidence>
<dbReference type="GO" id="GO:0005886">
    <property type="term" value="C:plasma membrane"/>
    <property type="evidence" value="ECO:0007669"/>
    <property type="project" value="UniProtKB-SubCell"/>
</dbReference>
<reference evidence="2" key="1">
    <citation type="submission" date="2018-05" db="EMBL/GenBank/DDBJ databases">
        <authorList>
            <person name="Lanie J.A."/>
            <person name="Ng W.-L."/>
            <person name="Kazmierczak K.M."/>
            <person name="Andrzejewski T.M."/>
            <person name="Davidsen T.M."/>
            <person name="Wayne K.J."/>
            <person name="Tettelin H."/>
            <person name="Glass J.I."/>
            <person name="Rusch D."/>
            <person name="Podicherti R."/>
            <person name="Tsui H.-C.T."/>
            <person name="Winkler M.E."/>
        </authorList>
    </citation>
    <scope>NUCLEOTIDE SEQUENCE</scope>
</reference>
<dbReference type="PANTHER" id="PTHR30443">
    <property type="entry name" value="INNER MEMBRANE PROTEIN"/>
    <property type="match status" value="1"/>
</dbReference>
<feature type="non-terminal residue" evidence="2">
    <location>
        <position position="1"/>
    </location>
</feature>
<evidence type="ECO:0000313" key="2">
    <source>
        <dbReference type="EMBL" id="SVE41389.1"/>
    </source>
</evidence>
<dbReference type="InterPro" id="IPR000917">
    <property type="entry name" value="Sulfatase_N"/>
</dbReference>
<dbReference type="AlphaFoldDB" id="A0A383DAR7"/>
<dbReference type="SUPFAM" id="SSF53649">
    <property type="entry name" value="Alkaline phosphatase-like"/>
    <property type="match status" value="1"/>
</dbReference>
<sequence>SYLLYWKLYPSFYGDRESLTIYPTYPKKYKNILWILDCSVNGRYLGINSDQFNSTPFLSKNAHLYVNTGNAISSTNCSATSNIFLMGMGNKDNLPDYDERLLKSPNIFAFAQNAGFKTAYLSGQSHDNHLQNYMTKYDLEDIDYFFQPQTNDEKDIALADELLVEEIINYLHQNDGSFVYVVKSGTHFPWQNNYPIDEEIFKPSMGTNESIFSSDSLLRLNTYLNSIRWKTDHFFQ</sequence>
<dbReference type="Pfam" id="PF00884">
    <property type="entry name" value="Sulfatase"/>
    <property type="match status" value="1"/>
</dbReference>
<proteinExistence type="predicted"/>
<dbReference type="GO" id="GO:0009244">
    <property type="term" value="P:lipopolysaccharide core region biosynthetic process"/>
    <property type="evidence" value="ECO:0007669"/>
    <property type="project" value="TreeGrafter"/>
</dbReference>
<dbReference type="Gene3D" id="3.40.720.10">
    <property type="entry name" value="Alkaline Phosphatase, subunit A"/>
    <property type="match status" value="1"/>
</dbReference>
<accession>A0A383DAR7</accession>
<dbReference type="InterPro" id="IPR017850">
    <property type="entry name" value="Alkaline_phosphatase_core_sf"/>
</dbReference>